<dbReference type="AlphaFoldDB" id="A0A0A2LU88"/>
<accession>A0A0A2LU88</accession>
<evidence type="ECO:0000313" key="1">
    <source>
        <dbReference type="EMBL" id="KGO79690.1"/>
    </source>
</evidence>
<dbReference type="Proteomes" id="UP000030129">
    <property type="component" value="Unassembled WGS sequence"/>
</dbReference>
<evidence type="ECO:0000313" key="2">
    <source>
        <dbReference type="Proteomes" id="UP000030129"/>
    </source>
</evidence>
<dbReference type="RefSeq" id="WP_035134742.1">
    <property type="nucleotide sequence ID" value="NZ_JRLV01000015.1"/>
</dbReference>
<name>A0A0A2LU88_9FLAO</name>
<sequence>MKATKEELIRFLDENVLIPVELNPRADATIKKKVHATRMRLNNQVSAEKVEQFFWSAMATDRGIDSYQKIKDIEGPTFEDVREEFKKICQRK</sequence>
<organism evidence="1 2">
    <name type="scientific">Flavobacterium beibuense F44-8</name>
    <dbReference type="NCBI Taxonomy" id="1406840"/>
    <lineage>
        <taxon>Bacteria</taxon>
        <taxon>Pseudomonadati</taxon>
        <taxon>Bacteroidota</taxon>
        <taxon>Flavobacteriia</taxon>
        <taxon>Flavobacteriales</taxon>
        <taxon>Flavobacteriaceae</taxon>
        <taxon>Flavobacterium</taxon>
    </lineage>
</organism>
<gene>
    <name evidence="1" type="ORF">Q763_12630</name>
</gene>
<reference evidence="1 2" key="1">
    <citation type="submission" date="2013-09" db="EMBL/GenBank/DDBJ databases">
        <authorList>
            <person name="Zeng Z."/>
            <person name="Chen C."/>
        </authorList>
    </citation>
    <scope>NUCLEOTIDE SEQUENCE [LARGE SCALE GENOMIC DNA]</scope>
    <source>
        <strain evidence="1 2">F44-8</strain>
    </source>
</reference>
<protein>
    <submittedName>
        <fullName evidence="1">Uncharacterized protein</fullName>
    </submittedName>
</protein>
<dbReference type="EMBL" id="JRLV01000015">
    <property type="protein sequence ID" value="KGO79690.1"/>
    <property type="molecule type" value="Genomic_DNA"/>
</dbReference>
<comment type="caution">
    <text evidence="1">The sequence shown here is derived from an EMBL/GenBank/DDBJ whole genome shotgun (WGS) entry which is preliminary data.</text>
</comment>
<keyword evidence="2" id="KW-1185">Reference proteome</keyword>
<proteinExistence type="predicted"/>
<dbReference type="eggNOG" id="ENOG50300P5">
    <property type="taxonomic scope" value="Bacteria"/>
</dbReference>
<dbReference type="STRING" id="1406840.Q763_12630"/>